<accession>A0A5N4DS09</accession>
<sequence length="121" mass="13645">MEHTTFPFQLYRQALYQDPISLLLPGSDGLLTQLEERLLGQMRSPKPTSMPAAVAVPPSFIVERSASSTDAKTPATLLPSFGHSRDMDTSINPGQRRPRAKECRRLWKLEKVRKWILPSSL</sequence>
<comment type="caution">
    <text evidence="2">The sequence shown here is derived from an EMBL/GenBank/DDBJ whole genome shotgun (WGS) entry which is preliminary data.</text>
</comment>
<protein>
    <submittedName>
        <fullName evidence="2">Uncharacterized protein</fullName>
    </submittedName>
</protein>
<dbReference type="Proteomes" id="UP000299084">
    <property type="component" value="Unassembled WGS sequence"/>
</dbReference>
<proteinExistence type="predicted"/>
<dbReference type="EMBL" id="JWIN03000009">
    <property type="protein sequence ID" value="KAB1273876.1"/>
    <property type="molecule type" value="Genomic_DNA"/>
</dbReference>
<dbReference type="AlphaFoldDB" id="A0A5N4DS09"/>
<gene>
    <name evidence="2" type="ORF">Cadr_000012382</name>
</gene>
<evidence type="ECO:0000256" key="1">
    <source>
        <dbReference type="SAM" id="MobiDB-lite"/>
    </source>
</evidence>
<evidence type="ECO:0000313" key="2">
    <source>
        <dbReference type="EMBL" id="KAB1273876.1"/>
    </source>
</evidence>
<feature type="region of interest" description="Disordered" evidence="1">
    <location>
        <begin position="65"/>
        <end position="99"/>
    </location>
</feature>
<organism evidence="2 3">
    <name type="scientific">Camelus dromedarius</name>
    <name type="common">Dromedary</name>
    <name type="synonym">Arabian camel</name>
    <dbReference type="NCBI Taxonomy" id="9838"/>
    <lineage>
        <taxon>Eukaryota</taxon>
        <taxon>Metazoa</taxon>
        <taxon>Chordata</taxon>
        <taxon>Craniata</taxon>
        <taxon>Vertebrata</taxon>
        <taxon>Euteleostomi</taxon>
        <taxon>Mammalia</taxon>
        <taxon>Eutheria</taxon>
        <taxon>Laurasiatheria</taxon>
        <taxon>Artiodactyla</taxon>
        <taxon>Tylopoda</taxon>
        <taxon>Camelidae</taxon>
        <taxon>Camelus</taxon>
    </lineage>
</organism>
<name>A0A5N4DS09_CAMDR</name>
<evidence type="ECO:0000313" key="3">
    <source>
        <dbReference type="Proteomes" id="UP000299084"/>
    </source>
</evidence>
<keyword evidence="3" id="KW-1185">Reference proteome</keyword>
<reference evidence="2 3" key="1">
    <citation type="journal article" date="2019" name="Mol. Ecol. Resour.">
        <title>Improving Illumina assemblies with Hi-C and long reads: an example with the North African dromedary.</title>
        <authorList>
            <person name="Elbers J.P."/>
            <person name="Rogers M.F."/>
            <person name="Perelman P.L."/>
            <person name="Proskuryakova A.A."/>
            <person name="Serdyukova N.A."/>
            <person name="Johnson W.E."/>
            <person name="Horin P."/>
            <person name="Corander J."/>
            <person name="Murphy D."/>
            <person name="Burger P.A."/>
        </authorList>
    </citation>
    <scope>NUCLEOTIDE SEQUENCE [LARGE SCALE GENOMIC DNA]</scope>
    <source>
        <strain evidence="2">Drom800</strain>
        <tissue evidence="2">Blood</tissue>
    </source>
</reference>